<dbReference type="EMBL" id="JACHWZ010000004">
    <property type="protein sequence ID" value="MBB3060430.1"/>
    <property type="molecule type" value="Genomic_DNA"/>
</dbReference>
<evidence type="ECO:0000313" key="2">
    <source>
        <dbReference type="Proteomes" id="UP000535937"/>
    </source>
</evidence>
<reference evidence="1 2" key="1">
    <citation type="submission" date="2020-08" db="EMBL/GenBank/DDBJ databases">
        <title>Genomic Encyclopedia of Type Strains, Phase III (KMG-III): the genomes of soil and plant-associated and newly described type strains.</title>
        <authorList>
            <person name="Whitman W."/>
        </authorList>
    </citation>
    <scope>NUCLEOTIDE SEQUENCE [LARGE SCALE GENOMIC DNA]</scope>
    <source>
        <strain evidence="1 2">CECT 8799</strain>
    </source>
</reference>
<protein>
    <submittedName>
        <fullName evidence="1">Uncharacterized protein</fullName>
    </submittedName>
</protein>
<feature type="non-terminal residue" evidence="1">
    <location>
        <position position="183"/>
    </location>
</feature>
<keyword evidence="2" id="KW-1185">Reference proteome</keyword>
<proteinExistence type="predicted"/>
<comment type="caution">
    <text evidence="1">The sequence shown here is derived from an EMBL/GenBank/DDBJ whole genome shotgun (WGS) entry which is preliminary data.</text>
</comment>
<organism evidence="1 2">
    <name type="scientific">Microbulbifer rhizosphaerae</name>
    <dbReference type="NCBI Taxonomy" id="1562603"/>
    <lineage>
        <taxon>Bacteria</taxon>
        <taxon>Pseudomonadati</taxon>
        <taxon>Pseudomonadota</taxon>
        <taxon>Gammaproteobacteria</taxon>
        <taxon>Cellvibrionales</taxon>
        <taxon>Microbulbiferaceae</taxon>
        <taxon>Microbulbifer</taxon>
    </lineage>
</organism>
<dbReference type="AlphaFoldDB" id="A0A7W4Z9P4"/>
<name>A0A7W4Z9P4_9GAMM</name>
<accession>A0A7W4Z9P4</accession>
<dbReference type="Proteomes" id="UP000535937">
    <property type="component" value="Unassembled WGS sequence"/>
</dbReference>
<sequence>MNPNQKHASIQQCRTRKYASCTDSYDFFNLLTGRELFEVVEQLLPEHRERTFPPTETLSMFLAQAMHADRSCQNIVNQSAIARLTGGLPSISTNTGAYCKARQRLPVEIISELVCFTGKQSSDKALEQWKWRGRPVKLIDGTTTTMPDTPENQEVFPQQSAQEPGLGFPICRIVGVICLGSGT</sequence>
<gene>
    <name evidence="1" type="ORF">FHS09_001245</name>
</gene>
<evidence type="ECO:0000313" key="1">
    <source>
        <dbReference type="EMBL" id="MBB3060430.1"/>
    </source>
</evidence>